<gene>
    <name evidence="1" type="ORF">BV22DRAFT_755923</name>
</gene>
<accession>A0ACB8B749</accession>
<sequence length="104" mass="11632">MLGVEYTCNHVECTHRVCTYPLLKARLHLNPRSRAPCEVLGRHHRAPIAYPTELRSPTSVEPSILRSPTHLYRAPVTHSQPPESSVERPSAAEDFTETPPPSKA</sequence>
<keyword evidence="2" id="KW-1185">Reference proteome</keyword>
<evidence type="ECO:0000313" key="1">
    <source>
        <dbReference type="EMBL" id="KAH7921094.1"/>
    </source>
</evidence>
<reference evidence="1" key="1">
    <citation type="journal article" date="2021" name="New Phytol.">
        <title>Evolutionary innovations through gain and loss of genes in the ectomycorrhizal Boletales.</title>
        <authorList>
            <person name="Wu G."/>
            <person name="Miyauchi S."/>
            <person name="Morin E."/>
            <person name="Kuo A."/>
            <person name="Drula E."/>
            <person name="Varga T."/>
            <person name="Kohler A."/>
            <person name="Feng B."/>
            <person name="Cao Y."/>
            <person name="Lipzen A."/>
            <person name="Daum C."/>
            <person name="Hundley H."/>
            <person name="Pangilinan J."/>
            <person name="Johnson J."/>
            <person name="Barry K."/>
            <person name="LaButti K."/>
            <person name="Ng V."/>
            <person name="Ahrendt S."/>
            <person name="Min B."/>
            <person name="Choi I.G."/>
            <person name="Park H."/>
            <person name="Plett J.M."/>
            <person name="Magnuson J."/>
            <person name="Spatafora J.W."/>
            <person name="Nagy L.G."/>
            <person name="Henrissat B."/>
            <person name="Grigoriev I.V."/>
            <person name="Yang Z.L."/>
            <person name="Xu J."/>
            <person name="Martin F.M."/>
        </authorList>
    </citation>
    <scope>NUCLEOTIDE SEQUENCE</scope>
    <source>
        <strain evidence="1">KUC20120723A-06</strain>
    </source>
</reference>
<dbReference type="EMBL" id="MU266543">
    <property type="protein sequence ID" value="KAH7921094.1"/>
    <property type="molecule type" value="Genomic_DNA"/>
</dbReference>
<dbReference type="Proteomes" id="UP000790709">
    <property type="component" value="Unassembled WGS sequence"/>
</dbReference>
<organism evidence="1 2">
    <name type="scientific">Leucogyrophana mollusca</name>
    <dbReference type="NCBI Taxonomy" id="85980"/>
    <lineage>
        <taxon>Eukaryota</taxon>
        <taxon>Fungi</taxon>
        <taxon>Dikarya</taxon>
        <taxon>Basidiomycota</taxon>
        <taxon>Agaricomycotina</taxon>
        <taxon>Agaricomycetes</taxon>
        <taxon>Agaricomycetidae</taxon>
        <taxon>Boletales</taxon>
        <taxon>Boletales incertae sedis</taxon>
        <taxon>Leucogyrophana</taxon>
    </lineage>
</organism>
<comment type="caution">
    <text evidence="1">The sequence shown here is derived from an EMBL/GenBank/DDBJ whole genome shotgun (WGS) entry which is preliminary data.</text>
</comment>
<proteinExistence type="predicted"/>
<evidence type="ECO:0000313" key="2">
    <source>
        <dbReference type="Proteomes" id="UP000790709"/>
    </source>
</evidence>
<protein>
    <submittedName>
        <fullName evidence="1">Uncharacterized protein</fullName>
    </submittedName>
</protein>
<name>A0ACB8B749_9AGAM</name>